<proteinExistence type="predicted"/>
<name>A0A077P686_XENBV</name>
<dbReference type="HOGENOM" id="CLU_155841_0_0_6"/>
<protein>
    <submittedName>
        <fullName evidence="1">Phage-related protein</fullName>
    </submittedName>
</protein>
<dbReference type="AlphaFoldDB" id="A0A077P686"/>
<organism evidence="1 2">
    <name type="scientific">Xenorhabdus bovienii str. oregonense</name>
    <dbReference type="NCBI Taxonomy" id="1398202"/>
    <lineage>
        <taxon>Bacteria</taxon>
        <taxon>Pseudomonadati</taxon>
        <taxon>Pseudomonadota</taxon>
        <taxon>Gammaproteobacteria</taxon>
        <taxon>Enterobacterales</taxon>
        <taxon>Morganellaceae</taxon>
        <taxon>Xenorhabdus</taxon>
    </lineage>
</organism>
<accession>A0A077P686</accession>
<sequence length="117" mass="13559">MNTEYQFESTEQRAFPMPFEMRTNGLNKLAQLRAEHFKSGNEQLATFIDEMRDKRNEHYADNIRMLGAMFYLANIPKERHKLELNQFTSKEKINLIKAVNLIKAASAVLPEGLSLPN</sequence>
<reference evidence="1" key="1">
    <citation type="submission" date="2013-07" db="EMBL/GenBank/DDBJ databases">
        <title>Sub-species coevolution in mutualistic symbiosis.</title>
        <authorList>
            <person name="Murfin K."/>
            <person name="Klassen J."/>
            <person name="Lee M."/>
            <person name="Forst S."/>
            <person name="Stock P."/>
            <person name="Goodrich-Blair H."/>
        </authorList>
    </citation>
    <scope>NUCLEOTIDE SEQUENCE [LARGE SCALE GENOMIC DNA]</scope>
    <source>
        <strain evidence="1">Oregonense</strain>
    </source>
</reference>
<dbReference type="Proteomes" id="UP000028483">
    <property type="component" value="Unassembled WGS sequence"/>
</dbReference>
<dbReference type="EMBL" id="CBSX010000126">
    <property type="protein sequence ID" value="CDH06108.1"/>
    <property type="molecule type" value="Genomic_DNA"/>
</dbReference>
<dbReference type="InterPro" id="IPR035232">
    <property type="entry name" value="DUF5347"/>
</dbReference>
<evidence type="ECO:0000313" key="1">
    <source>
        <dbReference type="EMBL" id="CDH06108.1"/>
    </source>
</evidence>
<comment type="caution">
    <text evidence="1">The sequence shown here is derived from an EMBL/GenBank/DDBJ whole genome shotgun (WGS) entry which is preliminary data.</text>
</comment>
<dbReference type="RefSeq" id="WP_051894599.1">
    <property type="nucleotide sequence ID" value="NZ_CAWLUU010000183.1"/>
</dbReference>
<dbReference type="Pfam" id="PF17282">
    <property type="entry name" value="DUF5347"/>
    <property type="match status" value="1"/>
</dbReference>
<gene>
    <name evidence="1" type="ORF">XBO1_2110111</name>
</gene>
<evidence type="ECO:0000313" key="2">
    <source>
        <dbReference type="Proteomes" id="UP000028483"/>
    </source>
</evidence>